<dbReference type="CDD" id="cd05563">
    <property type="entry name" value="PTS_IIB_ascorbate"/>
    <property type="match status" value="1"/>
</dbReference>
<dbReference type="RefSeq" id="WP_205144142.1">
    <property type="nucleotide sequence ID" value="NZ_JAFBDN010000021.1"/>
</dbReference>
<dbReference type="InterPro" id="IPR013011">
    <property type="entry name" value="PTS_EIIB_2"/>
</dbReference>
<keyword evidence="1" id="KW-0808">Transferase</keyword>
<dbReference type="Gene3D" id="3.40.50.2300">
    <property type="match status" value="1"/>
</dbReference>
<evidence type="ECO:0000313" key="4">
    <source>
        <dbReference type="Proteomes" id="UP001057481"/>
    </source>
</evidence>
<name>A0ABT0VGK4_9LACO</name>
<dbReference type="InterPro" id="IPR036095">
    <property type="entry name" value="PTS_EIIB-like_sf"/>
</dbReference>
<keyword evidence="3" id="KW-0762">Sugar transport</keyword>
<proteinExistence type="predicted"/>
<keyword evidence="4" id="KW-1185">Reference proteome</keyword>
<keyword evidence="3" id="KW-0813">Transport</keyword>
<reference evidence="3" key="1">
    <citation type="submission" date="2021-04" db="EMBL/GenBank/DDBJ databases">
        <title>Taxonomic assessment of Weissella genus.</title>
        <authorList>
            <person name="Fanelli F."/>
            <person name="Chieffi D."/>
            <person name="Dell'Aquila A."/>
            <person name="Gyu-Sung C."/>
            <person name="Franz C.M.A.P."/>
            <person name="Fusco V."/>
        </authorList>
    </citation>
    <scope>NUCLEOTIDE SEQUENCE</scope>
    <source>
        <strain evidence="3">LMG 25373</strain>
    </source>
</reference>
<dbReference type="EMBL" id="JAGMVS010000043">
    <property type="protein sequence ID" value="MCM2436967.1"/>
    <property type="molecule type" value="Genomic_DNA"/>
</dbReference>
<evidence type="ECO:0000259" key="2">
    <source>
        <dbReference type="PROSITE" id="PS51099"/>
    </source>
</evidence>
<evidence type="ECO:0000256" key="1">
    <source>
        <dbReference type="ARBA" id="ARBA00022679"/>
    </source>
</evidence>
<dbReference type="PROSITE" id="PS51099">
    <property type="entry name" value="PTS_EIIB_TYPE_2"/>
    <property type="match status" value="1"/>
</dbReference>
<dbReference type="Proteomes" id="UP001057481">
    <property type="component" value="Unassembled WGS sequence"/>
</dbReference>
<dbReference type="SUPFAM" id="SSF52794">
    <property type="entry name" value="PTS system IIB component-like"/>
    <property type="match status" value="1"/>
</dbReference>
<gene>
    <name evidence="3" type="ORF">KAK10_03350</name>
</gene>
<protein>
    <submittedName>
        <fullName evidence="3">PTS sugar transporter subunit IIB</fullName>
    </submittedName>
</protein>
<comment type="caution">
    <text evidence="3">The sequence shown here is derived from an EMBL/GenBank/DDBJ whole genome shotgun (WGS) entry which is preliminary data.</text>
</comment>
<feature type="domain" description="PTS EIIB type-2" evidence="2">
    <location>
        <begin position="1"/>
        <end position="97"/>
    </location>
</feature>
<organism evidence="3 4">
    <name type="scientific">Periweissella beninensis</name>
    <dbReference type="NCBI Taxonomy" id="504936"/>
    <lineage>
        <taxon>Bacteria</taxon>
        <taxon>Bacillati</taxon>
        <taxon>Bacillota</taxon>
        <taxon>Bacilli</taxon>
        <taxon>Lactobacillales</taxon>
        <taxon>Lactobacillaceae</taxon>
        <taxon>Periweissella</taxon>
    </lineage>
</organism>
<evidence type="ECO:0000313" key="3">
    <source>
        <dbReference type="EMBL" id="MCM2436967.1"/>
    </source>
</evidence>
<sequence>MKILVACANGSGTSLMLMKSVEKAFKQLGIKITSIGHTNIAEGTSTATQYDVVFTPLNFLNMFETAKKRGVTVLGVKNVMSDKEIMETVQRETEFVKA</sequence>
<accession>A0ABT0VGK4</accession>
<dbReference type="InterPro" id="IPR003501">
    <property type="entry name" value="PTS_EIIB_2/3"/>
</dbReference>
<dbReference type="Pfam" id="PF02302">
    <property type="entry name" value="PTS_IIB"/>
    <property type="match status" value="1"/>
</dbReference>